<dbReference type="RefSeq" id="WP_206968877.1">
    <property type="nucleotide sequence ID" value="NZ_BAAAJJ010000002.1"/>
</dbReference>
<proteinExistence type="predicted"/>
<dbReference type="AlphaFoldDB" id="A0A939FD04"/>
<dbReference type="EMBL" id="JAFLRJ010000478">
    <property type="protein sequence ID" value="MBO0517011.1"/>
    <property type="molecule type" value="Genomic_DNA"/>
</dbReference>
<dbReference type="Proteomes" id="UP000664167">
    <property type="component" value="Unassembled WGS sequence"/>
</dbReference>
<comment type="caution">
    <text evidence="1">The sequence shown here is derived from an EMBL/GenBank/DDBJ whole genome shotgun (WGS) entry which is preliminary data.</text>
</comment>
<evidence type="ECO:0000313" key="1">
    <source>
        <dbReference type="EMBL" id="MBO0517011.1"/>
    </source>
</evidence>
<protein>
    <submittedName>
        <fullName evidence="1">Uncharacterized protein</fullName>
    </submittedName>
</protein>
<evidence type="ECO:0000313" key="2">
    <source>
        <dbReference type="Proteomes" id="UP000664167"/>
    </source>
</evidence>
<reference evidence="1" key="1">
    <citation type="submission" date="2021-03" db="EMBL/GenBank/DDBJ databases">
        <title>Streptomyces poriferae sp. nov., a novel marine sponge-derived Actinobacteria species with anti-MRSA activity.</title>
        <authorList>
            <person name="Sandoval-Powers M."/>
            <person name="Kralova S."/>
            <person name="Nguyen G.-S."/>
            <person name="Fawwal D."/>
            <person name="Degnes K."/>
            <person name="Klinkenberg G."/>
            <person name="Sletta H."/>
            <person name="Wentzel A."/>
            <person name="Liles M.R."/>
        </authorList>
    </citation>
    <scope>NUCLEOTIDE SEQUENCE</scope>
    <source>
        <strain evidence="1">DSM 41794</strain>
    </source>
</reference>
<keyword evidence="2" id="KW-1185">Reference proteome</keyword>
<gene>
    <name evidence="1" type="ORF">J0695_35400</name>
</gene>
<organism evidence="1 2">
    <name type="scientific">Streptomyces beijiangensis</name>
    <dbReference type="NCBI Taxonomy" id="163361"/>
    <lineage>
        <taxon>Bacteria</taxon>
        <taxon>Bacillati</taxon>
        <taxon>Actinomycetota</taxon>
        <taxon>Actinomycetes</taxon>
        <taxon>Kitasatosporales</taxon>
        <taxon>Streptomycetaceae</taxon>
        <taxon>Streptomyces</taxon>
    </lineage>
</organism>
<accession>A0A939FD04</accession>
<name>A0A939FD04_9ACTN</name>
<sequence>MTTSTERIHSDHTLVKHLGNWTDAGRFEIRARHGATVLDLRSPDLPDDIDIHLDLDRAMVKLLVSDDTSLDHWNLGWTARGRIKDSGSASTGDKSARRIHLSGTATNSEIRVHRGGIALLSAMFSRAYVQELRRVRRTGGFPTIDDPARRQQS</sequence>